<keyword evidence="1" id="KW-0472">Membrane</keyword>
<keyword evidence="1" id="KW-0812">Transmembrane</keyword>
<feature type="transmembrane region" description="Helical" evidence="1">
    <location>
        <begin position="102"/>
        <end position="120"/>
    </location>
</feature>
<dbReference type="AlphaFoldDB" id="A0A1F7IMJ2"/>
<feature type="transmembrane region" description="Helical" evidence="1">
    <location>
        <begin position="184"/>
        <end position="203"/>
    </location>
</feature>
<evidence type="ECO:0000256" key="1">
    <source>
        <dbReference type="SAM" id="Phobius"/>
    </source>
</evidence>
<feature type="transmembrane region" description="Helical" evidence="1">
    <location>
        <begin position="246"/>
        <end position="264"/>
    </location>
</feature>
<feature type="transmembrane region" description="Helical" evidence="1">
    <location>
        <begin position="152"/>
        <end position="172"/>
    </location>
</feature>
<evidence type="ECO:0000313" key="4">
    <source>
        <dbReference type="Proteomes" id="UP000178040"/>
    </source>
</evidence>
<feature type="domain" description="EamA" evidence="2">
    <location>
        <begin position="155"/>
        <end position="285"/>
    </location>
</feature>
<evidence type="ECO:0000313" key="3">
    <source>
        <dbReference type="EMBL" id="OGK44578.1"/>
    </source>
</evidence>
<dbReference type="PANTHER" id="PTHR22911">
    <property type="entry name" value="ACYL-MALONYL CONDENSING ENZYME-RELATED"/>
    <property type="match status" value="1"/>
</dbReference>
<feature type="transmembrane region" description="Helical" evidence="1">
    <location>
        <begin position="127"/>
        <end position="146"/>
    </location>
</feature>
<organism evidence="3 4">
    <name type="scientific">Candidatus Roizmanbacteria bacterium RIFCSPLOWO2_01_FULL_37_16</name>
    <dbReference type="NCBI Taxonomy" id="1802058"/>
    <lineage>
        <taxon>Bacteria</taxon>
        <taxon>Candidatus Roizmaniibacteriota</taxon>
    </lineage>
</organism>
<dbReference type="Pfam" id="PF00892">
    <property type="entry name" value="EamA"/>
    <property type="match status" value="2"/>
</dbReference>
<accession>A0A1F7IMJ2</accession>
<feature type="transmembrane region" description="Helical" evidence="1">
    <location>
        <begin position="72"/>
        <end position="90"/>
    </location>
</feature>
<feature type="transmembrane region" description="Helical" evidence="1">
    <location>
        <begin position="43"/>
        <end position="60"/>
    </location>
</feature>
<dbReference type="Proteomes" id="UP000178040">
    <property type="component" value="Unassembled WGS sequence"/>
</dbReference>
<feature type="transmembrane region" description="Helical" evidence="1">
    <location>
        <begin position="270"/>
        <end position="289"/>
    </location>
</feature>
<evidence type="ECO:0000259" key="2">
    <source>
        <dbReference type="Pfam" id="PF00892"/>
    </source>
</evidence>
<dbReference type="InterPro" id="IPR000620">
    <property type="entry name" value="EamA_dom"/>
</dbReference>
<feature type="domain" description="EamA" evidence="2">
    <location>
        <begin position="10"/>
        <end position="143"/>
    </location>
</feature>
<proteinExistence type="predicted"/>
<protein>
    <recommendedName>
        <fullName evidence="2">EamA domain-containing protein</fullName>
    </recommendedName>
</protein>
<dbReference type="PANTHER" id="PTHR22911:SF79">
    <property type="entry name" value="MOBA-LIKE NTP TRANSFERASE DOMAIN-CONTAINING PROTEIN"/>
    <property type="match status" value="1"/>
</dbReference>
<feature type="transmembrane region" description="Helical" evidence="1">
    <location>
        <begin position="215"/>
        <end position="234"/>
    </location>
</feature>
<keyword evidence="1" id="KW-1133">Transmembrane helix</keyword>
<sequence length="294" mass="31968">MIDRANNRAKGIIFILISAFFYGSYGIWSRIMSSAFDEFSQAWTRGLILILVTLLINLKFKIFRPIKRQDLPWFIIIALAGGLNQAPYFFGFKYLNIGTATLLFYAALVIGGFLIGKLAFKEQLSTVKIFSLILAIIGIGVVYKLTLRPDQFLAAALTITAGLMGACSAVLPKKLSGQYEELQIMSGYFIVMVVANSILALVVNDSLPRLNQLSVWGAQLGYATAMLLANWSVIEGFKHIEASVGSLVGLAEILFGISFGIILFGEVLSAGTLFGSGLIIISVILPNLVTHKNG</sequence>
<name>A0A1F7IMJ2_9BACT</name>
<dbReference type="GO" id="GO:0016020">
    <property type="term" value="C:membrane"/>
    <property type="evidence" value="ECO:0007669"/>
    <property type="project" value="InterPro"/>
</dbReference>
<feature type="transmembrane region" description="Helical" evidence="1">
    <location>
        <begin position="12"/>
        <end position="31"/>
    </location>
</feature>
<dbReference type="InterPro" id="IPR037185">
    <property type="entry name" value="EmrE-like"/>
</dbReference>
<gene>
    <name evidence="3" type="ORF">A3B40_05335</name>
</gene>
<dbReference type="Gene3D" id="1.10.3730.20">
    <property type="match status" value="1"/>
</dbReference>
<dbReference type="SUPFAM" id="SSF103481">
    <property type="entry name" value="Multidrug resistance efflux transporter EmrE"/>
    <property type="match status" value="2"/>
</dbReference>
<comment type="caution">
    <text evidence="3">The sequence shown here is derived from an EMBL/GenBank/DDBJ whole genome shotgun (WGS) entry which is preliminary data.</text>
</comment>
<dbReference type="EMBL" id="MGAI01000026">
    <property type="protein sequence ID" value="OGK44578.1"/>
    <property type="molecule type" value="Genomic_DNA"/>
</dbReference>
<reference evidence="3 4" key="1">
    <citation type="journal article" date="2016" name="Nat. Commun.">
        <title>Thousands of microbial genomes shed light on interconnected biogeochemical processes in an aquifer system.</title>
        <authorList>
            <person name="Anantharaman K."/>
            <person name="Brown C.T."/>
            <person name="Hug L.A."/>
            <person name="Sharon I."/>
            <person name="Castelle C.J."/>
            <person name="Probst A.J."/>
            <person name="Thomas B.C."/>
            <person name="Singh A."/>
            <person name="Wilkins M.J."/>
            <person name="Karaoz U."/>
            <person name="Brodie E.L."/>
            <person name="Williams K.H."/>
            <person name="Hubbard S.S."/>
            <person name="Banfield J.F."/>
        </authorList>
    </citation>
    <scope>NUCLEOTIDE SEQUENCE [LARGE SCALE GENOMIC DNA]</scope>
</reference>